<dbReference type="Proteomes" id="UP000198606">
    <property type="component" value="Unassembled WGS sequence"/>
</dbReference>
<reference evidence="1 2" key="1">
    <citation type="submission" date="2016-10" db="EMBL/GenBank/DDBJ databases">
        <authorList>
            <person name="de Groot N.N."/>
        </authorList>
    </citation>
    <scope>NUCLEOTIDE SEQUENCE [LARGE SCALE GENOMIC DNA]</scope>
    <source>
        <strain evidence="1 2">LMG 18387</strain>
    </source>
</reference>
<dbReference type="STRING" id="29435.SAMN05216588_104203"/>
<sequence length="167" mass="18837">MGWWGASGSDRRRAVVGGDVQHGQVGVRIDMMPGMISSPPTRQACPPGACDCERELLRESCAADQRILLLTRAEERRLLERLENLASLEDLERLQARLFEQLGIRVRIAPGFNEVRSMRGIAIHIDEFPGLCRKTRQAIPAAIRRGLERRPEIAYALLNAHDLFRDL</sequence>
<evidence type="ECO:0000313" key="1">
    <source>
        <dbReference type="EMBL" id="SDH38171.1"/>
    </source>
</evidence>
<organism evidence="1 2">
    <name type="scientific">Phytopseudomonas flavescens</name>
    <dbReference type="NCBI Taxonomy" id="29435"/>
    <lineage>
        <taxon>Bacteria</taxon>
        <taxon>Pseudomonadati</taxon>
        <taxon>Pseudomonadota</taxon>
        <taxon>Gammaproteobacteria</taxon>
        <taxon>Pseudomonadales</taxon>
        <taxon>Pseudomonadaceae</taxon>
        <taxon>Phytopseudomonas</taxon>
    </lineage>
</organism>
<dbReference type="EMBL" id="FNDG01000004">
    <property type="protein sequence ID" value="SDH38171.1"/>
    <property type="molecule type" value="Genomic_DNA"/>
</dbReference>
<protein>
    <recommendedName>
        <fullName evidence="3">Ribosomal protein S3AE</fullName>
    </recommendedName>
</protein>
<evidence type="ECO:0008006" key="3">
    <source>
        <dbReference type="Google" id="ProtNLM"/>
    </source>
</evidence>
<dbReference type="AlphaFoldDB" id="A0A1G8BY68"/>
<proteinExistence type="predicted"/>
<evidence type="ECO:0000313" key="2">
    <source>
        <dbReference type="Proteomes" id="UP000198606"/>
    </source>
</evidence>
<accession>A0A1G8BY68</accession>
<name>A0A1G8BY68_9GAMM</name>
<gene>
    <name evidence="1" type="ORF">SAMN05216588_104203</name>
</gene>